<keyword evidence="2" id="KW-1185">Reference proteome</keyword>
<evidence type="ECO:0000313" key="1">
    <source>
        <dbReference type="EMBL" id="KAK9763766.1"/>
    </source>
</evidence>
<dbReference type="EMBL" id="JASJQH010000561">
    <property type="protein sequence ID" value="KAK9763766.1"/>
    <property type="molecule type" value="Genomic_DNA"/>
</dbReference>
<comment type="caution">
    <text evidence="1">The sequence shown here is derived from an EMBL/GenBank/DDBJ whole genome shotgun (WGS) entry which is preliminary data.</text>
</comment>
<protein>
    <submittedName>
        <fullName evidence="1">Uncharacterized protein</fullName>
    </submittedName>
</protein>
<evidence type="ECO:0000313" key="2">
    <source>
        <dbReference type="Proteomes" id="UP001479436"/>
    </source>
</evidence>
<organism evidence="1 2">
    <name type="scientific">Basidiobolus ranarum</name>
    <dbReference type="NCBI Taxonomy" id="34480"/>
    <lineage>
        <taxon>Eukaryota</taxon>
        <taxon>Fungi</taxon>
        <taxon>Fungi incertae sedis</taxon>
        <taxon>Zoopagomycota</taxon>
        <taxon>Entomophthoromycotina</taxon>
        <taxon>Basidiobolomycetes</taxon>
        <taxon>Basidiobolales</taxon>
        <taxon>Basidiobolaceae</taxon>
        <taxon>Basidiobolus</taxon>
    </lineage>
</organism>
<gene>
    <name evidence="1" type="ORF">K7432_009275</name>
</gene>
<reference evidence="1 2" key="1">
    <citation type="submission" date="2023-04" db="EMBL/GenBank/DDBJ databases">
        <title>Genome of Basidiobolus ranarum AG-B5.</title>
        <authorList>
            <person name="Stajich J.E."/>
            <person name="Carter-House D."/>
            <person name="Gryganskyi A."/>
        </authorList>
    </citation>
    <scope>NUCLEOTIDE SEQUENCE [LARGE SCALE GENOMIC DNA]</scope>
    <source>
        <strain evidence="1 2">AG-B5</strain>
    </source>
</reference>
<name>A0ABR2WQR0_9FUNG</name>
<proteinExistence type="predicted"/>
<dbReference type="Proteomes" id="UP001479436">
    <property type="component" value="Unassembled WGS sequence"/>
</dbReference>
<sequence>MNVSVRLSTDCIPCNTKMESLPQPKLSIPIKSTRHCSSTVNYSSQESPCLASESNIGLLASTATAANSYATTSLEVMDHSSSHVSSKMTPYAIGSPLNTDDFKILAPLPSQKQTQCLPSRLSILQCTHLPDSS</sequence>
<accession>A0ABR2WQR0</accession>